<dbReference type="Proteomes" id="UP000094526">
    <property type="component" value="Unassembled WGS sequence"/>
</dbReference>
<organism evidence="2 3">
    <name type="scientific">Cladophialophora carrionii</name>
    <dbReference type="NCBI Taxonomy" id="86049"/>
    <lineage>
        <taxon>Eukaryota</taxon>
        <taxon>Fungi</taxon>
        <taxon>Dikarya</taxon>
        <taxon>Ascomycota</taxon>
        <taxon>Pezizomycotina</taxon>
        <taxon>Eurotiomycetes</taxon>
        <taxon>Chaetothyriomycetidae</taxon>
        <taxon>Chaetothyriales</taxon>
        <taxon>Herpotrichiellaceae</taxon>
        <taxon>Cladophialophora</taxon>
    </lineage>
</organism>
<evidence type="ECO:0000256" key="1">
    <source>
        <dbReference type="SAM" id="MobiDB-lite"/>
    </source>
</evidence>
<feature type="compositionally biased region" description="Basic and acidic residues" evidence="1">
    <location>
        <begin position="495"/>
        <end position="506"/>
    </location>
</feature>
<dbReference type="VEuPathDB" id="FungiDB:G647_05565"/>
<feature type="compositionally biased region" description="Polar residues" evidence="1">
    <location>
        <begin position="534"/>
        <end position="546"/>
    </location>
</feature>
<evidence type="ECO:0000313" key="2">
    <source>
        <dbReference type="EMBL" id="OCT50438.1"/>
    </source>
</evidence>
<protein>
    <submittedName>
        <fullName evidence="2">Uncharacterized protein</fullName>
    </submittedName>
</protein>
<dbReference type="AlphaFoldDB" id="A0A1C1CPL5"/>
<feature type="region of interest" description="Disordered" evidence="1">
    <location>
        <begin position="97"/>
        <end position="120"/>
    </location>
</feature>
<accession>A0A1C1CPL5</accession>
<comment type="caution">
    <text evidence="2">The sequence shown here is derived from an EMBL/GenBank/DDBJ whole genome shotgun (WGS) entry which is preliminary data.</text>
</comment>
<sequence length="546" mass="59447">MPVNFASRGRERHSHFNKSVAKGLLKRVKANLRSAFNKPFLAHHSEVIQKDASTNRVLNVPGNDLFQGASTVLDVTNVVQAPAPPRPAGLTMRYVIRSRENRPSSTNDSSDRSDLKAQRPCKKLSQISASSLAQPSVSFAPPSQLGCQLLDEQHLAALATSTALFGNGEADHLDSQQQQPSTEAQPERAAIAEAGFCRTKQGSLSEKVNSQILGSSLSGTDPSSQLLSPLLSSRHLPSGASSKDTFALGRKPKPPNPGSPSVLFGGMETLSDPFIQSEPEKDCLETTVPVSVGDAKTQAEKVPISQTTTVAETRTPKSPARWSDDYDQFSSDTQNRRLIQFASGQYELLDRGYHLNPPPMLDTRIPRVRTLVPDDPSDEDGAMTPQPEHFRQEREPLPQEQHLLQAVPVMVPLATAIENAQSAVNGLAQQLNNLVSQAQTHFWNAGVFAGRVAARDEQLATALQNVQQRDAEIARLKILLSTRDAATHTVRTRKLPGEHPAHYGHDYDEESETSDLYGGSGYRADIEDRDGGASNDTIQVPSLQQY</sequence>
<proteinExistence type="predicted"/>
<feature type="region of interest" description="Disordered" evidence="1">
    <location>
        <begin position="490"/>
        <end position="546"/>
    </location>
</feature>
<name>A0A1C1CPL5_9EURO</name>
<dbReference type="VEuPathDB" id="FungiDB:CLCR_07012"/>
<feature type="compositionally biased region" description="Low complexity" evidence="1">
    <location>
        <begin position="222"/>
        <end position="238"/>
    </location>
</feature>
<dbReference type="EMBL" id="LGRB01000010">
    <property type="protein sequence ID" value="OCT50438.1"/>
    <property type="molecule type" value="Genomic_DNA"/>
</dbReference>
<reference evidence="3" key="1">
    <citation type="submission" date="2015-07" db="EMBL/GenBank/DDBJ databases">
        <authorList>
            <person name="Teixeira M.M."/>
            <person name="Souza R.C."/>
            <person name="Almeida L.G."/>
            <person name="Vicente V.A."/>
            <person name="de Hoog S."/>
            <person name="Bocca A.L."/>
            <person name="de Almeida S.R."/>
            <person name="Vasconcelos A.T."/>
            <person name="Felipe M.S."/>
        </authorList>
    </citation>
    <scope>NUCLEOTIDE SEQUENCE [LARGE SCALE GENOMIC DNA]</scope>
    <source>
        <strain evidence="3">KSF</strain>
    </source>
</reference>
<gene>
    <name evidence="2" type="ORF">CLCR_07012</name>
</gene>
<feature type="region of interest" description="Disordered" evidence="1">
    <location>
        <begin position="215"/>
        <end position="267"/>
    </location>
</feature>
<dbReference type="OrthoDB" id="4158135at2759"/>
<evidence type="ECO:0000313" key="3">
    <source>
        <dbReference type="Proteomes" id="UP000094526"/>
    </source>
</evidence>
<keyword evidence="3" id="KW-1185">Reference proteome</keyword>